<evidence type="ECO:0000313" key="2">
    <source>
        <dbReference type="EMBL" id="MBC8576324.1"/>
    </source>
</evidence>
<gene>
    <name evidence="2" type="ORF">H8717_07880</name>
</gene>
<dbReference type="SUPFAM" id="SSF141868">
    <property type="entry name" value="EAL domain-like"/>
    <property type="match status" value="1"/>
</dbReference>
<sequence>MADALSNGEFQIYLQPKYNLRTNRPEGAEALVRWFHPHEGHDFAGRFCPCF</sequence>
<feature type="domain" description="EAL" evidence="1">
    <location>
        <begin position="1"/>
        <end position="51"/>
    </location>
</feature>
<keyword evidence="3" id="KW-1185">Reference proteome</keyword>
<proteinExistence type="predicted"/>
<evidence type="ECO:0000313" key="3">
    <source>
        <dbReference type="Proteomes" id="UP000658131"/>
    </source>
</evidence>
<dbReference type="EMBL" id="JACRTB010000010">
    <property type="protein sequence ID" value="MBC8576324.1"/>
    <property type="molecule type" value="Genomic_DNA"/>
</dbReference>
<protein>
    <submittedName>
        <fullName evidence="2">EAL domain-containing protein</fullName>
    </submittedName>
</protein>
<accession>A0ABR7NIU0</accession>
<organism evidence="2 3">
    <name type="scientific">Yanshouia hominis</name>
    <dbReference type="NCBI Taxonomy" id="2763673"/>
    <lineage>
        <taxon>Bacteria</taxon>
        <taxon>Bacillati</taxon>
        <taxon>Bacillota</taxon>
        <taxon>Clostridia</taxon>
        <taxon>Eubacteriales</taxon>
        <taxon>Oscillospiraceae</taxon>
        <taxon>Yanshouia</taxon>
    </lineage>
</organism>
<name>A0ABR7NIU0_9FIRM</name>
<dbReference type="Pfam" id="PF00563">
    <property type="entry name" value="EAL"/>
    <property type="match status" value="1"/>
</dbReference>
<evidence type="ECO:0000259" key="1">
    <source>
        <dbReference type="PROSITE" id="PS50883"/>
    </source>
</evidence>
<dbReference type="InterPro" id="IPR001633">
    <property type="entry name" value="EAL_dom"/>
</dbReference>
<dbReference type="InterPro" id="IPR035919">
    <property type="entry name" value="EAL_sf"/>
</dbReference>
<reference evidence="2 3" key="1">
    <citation type="submission" date="2020-08" db="EMBL/GenBank/DDBJ databases">
        <title>Genome public.</title>
        <authorList>
            <person name="Liu C."/>
            <person name="Sun Q."/>
        </authorList>
    </citation>
    <scope>NUCLEOTIDE SEQUENCE [LARGE SCALE GENOMIC DNA]</scope>
    <source>
        <strain evidence="2 3">BX1</strain>
    </source>
</reference>
<dbReference type="Gene3D" id="3.20.20.450">
    <property type="entry name" value="EAL domain"/>
    <property type="match status" value="1"/>
</dbReference>
<dbReference type="PROSITE" id="PS50883">
    <property type="entry name" value="EAL"/>
    <property type="match status" value="1"/>
</dbReference>
<dbReference type="Proteomes" id="UP000658131">
    <property type="component" value="Unassembled WGS sequence"/>
</dbReference>
<comment type="caution">
    <text evidence="2">The sequence shown here is derived from an EMBL/GenBank/DDBJ whole genome shotgun (WGS) entry which is preliminary data.</text>
</comment>